<evidence type="ECO:0000313" key="1">
    <source>
        <dbReference type="EMBL" id="CZE46467.1"/>
    </source>
</evidence>
<evidence type="ECO:0000313" key="2">
    <source>
        <dbReference type="Proteomes" id="UP000069632"/>
    </source>
</evidence>
<dbReference type="EMBL" id="FIZP01000001">
    <property type="protein sequence ID" value="CZE46467.1"/>
    <property type="molecule type" value="Genomic_DNA"/>
</dbReference>
<accession>A0A128ED88</accession>
<keyword evidence="2" id="KW-1185">Reference proteome</keyword>
<protein>
    <submittedName>
        <fullName evidence="1">Uncharacterized protein</fullName>
    </submittedName>
</protein>
<sequence>MKCENKSFLIHTKFGYNWEFHTVFHKTNLPTIVTKILKNKKEKI</sequence>
<name>A0A128ED88_9BACT</name>
<gene>
    <name evidence="1" type="ORF">ERS672216_00386</name>
</gene>
<reference evidence="1 2" key="1">
    <citation type="submission" date="2016-02" db="EMBL/GenBank/DDBJ databases">
        <authorList>
            <consortium name="Pathogen Informatics"/>
        </authorList>
    </citation>
    <scope>NUCLEOTIDE SEQUENCE [LARGE SCALE GENOMIC DNA]</scope>
    <source>
        <strain evidence="1 2">RC20</strain>
    </source>
</reference>
<dbReference type="Proteomes" id="UP000069632">
    <property type="component" value="Unassembled WGS sequence"/>
</dbReference>
<dbReference type="AlphaFoldDB" id="A0A128ED88"/>
<organism evidence="1 2">
    <name type="scientific">Campylobacter geochelonis</name>
    <dbReference type="NCBI Taxonomy" id="1780362"/>
    <lineage>
        <taxon>Bacteria</taxon>
        <taxon>Pseudomonadati</taxon>
        <taxon>Campylobacterota</taxon>
        <taxon>Epsilonproteobacteria</taxon>
        <taxon>Campylobacterales</taxon>
        <taxon>Campylobacteraceae</taxon>
        <taxon>Campylobacter</taxon>
    </lineage>
</organism>
<proteinExistence type="predicted"/>